<feature type="transmembrane region" description="Helical" evidence="1">
    <location>
        <begin position="332"/>
        <end position="351"/>
    </location>
</feature>
<keyword evidence="3" id="KW-1185">Reference proteome</keyword>
<dbReference type="AlphaFoldDB" id="A0A8I0HLD9"/>
<feature type="transmembrane region" description="Helical" evidence="1">
    <location>
        <begin position="553"/>
        <end position="569"/>
    </location>
</feature>
<feature type="transmembrane region" description="Helical" evidence="1">
    <location>
        <begin position="12"/>
        <end position="31"/>
    </location>
</feature>
<dbReference type="EMBL" id="JACSPR010000015">
    <property type="protein sequence ID" value="MBD8031360.1"/>
    <property type="molecule type" value="Genomic_DNA"/>
</dbReference>
<feature type="transmembrane region" description="Helical" evidence="1">
    <location>
        <begin position="173"/>
        <end position="190"/>
    </location>
</feature>
<keyword evidence="1" id="KW-1133">Transmembrane helix</keyword>
<evidence type="ECO:0000313" key="2">
    <source>
        <dbReference type="EMBL" id="MBD8031360.1"/>
    </source>
</evidence>
<feature type="transmembrane region" description="Helical" evidence="1">
    <location>
        <begin position="149"/>
        <end position="167"/>
    </location>
</feature>
<feature type="transmembrane region" description="Helical" evidence="1">
    <location>
        <begin position="265"/>
        <end position="286"/>
    </location>
</feature>
<reference evidence="2 3" key="1">
    <citation type="submission" date="2020-08" db="EMBL/GenBank/DDBJ databases">
        <title>A Genomic Blueprint of the Chicken Gut Microbiome.</title>
        <authorList>
            <person name="Gilroy R."/>
            <person name="Ravi A."/>
            <person name="Getino M."/>
            <person name="Pursley I."/>
            <person name="Horton D.L."/>
            <person name="Alikhan N.-F."/>
            <person name="Baker D."/>
            <person name="Gharbi K."/>
            <person name="Hall N."/>
            <person name="Watson M."/>
            <person name="Adriaenssens E.M."/>
            <person name="Foster-Nyarko E."/>
            <person name="Jarju S."/>
            <person name="Secka A."/>
            <person name="Antonio M."/>
            <person name="Oren A."/>
            <person name="Chaudhuri R."/>
            <person name="La Ragione R.M."/>
            <person name="Hildebrand F."/>
            <person name="Pallen M.J."/>
        </authorList>
    </citation>
    <scope>NUCLEOTIDE SEQUENCE [LARGE SCALE GENOMIC DNA]</scope>
    <source>
        <strain evidence="2 3">Sa1YVA5</strain>
    </source>
</reference>
<feature type="transmembrane region" description="Helical" evidence="1">
    <location>
        <begin position="43"/>
        <end position="59"/>
    </location>
</feature>
<proteinExistence type="predicted"/>
<dbReference type="Proteomes" id="UP000650224">
    <property type="component" value="Unassembled WGS sequence"/>
</dbReference>
<keyword evidence="1" id="KW-0472">Membrane</keyword>
<feature type="transmembrane region" description="Helical" evidence="1">
    <location>
        <begin position="363"/>
        <end position="383"/>
    </location>
</feature>
<keyword evidence="1" id="KW-0812">Transmembrane</keyword>
<feature type="transmembrane region" description="Helical" evidence="1">
    <location>
        <begin position="97"/>
        <end position="120"/>
    </location>
</feature>
<gene>
    <name evidence="2" type="ORF">H9627_13745</name>
</gene>
<feature type="transmembrane region" description="Helical" evidence="1">
    <location>
        <begin position="395"/>
        <end position="417"/>
    </location>
</feature>
<feature type="transmembrane region" description="Helical" evidence="1">
    <location>
        <begin position="524"/>
        <end position="547"/>
    </location>
</feature>
<evidence type="ECO:0000313" key="3">
    <source>
        <dbReference type="Proteomes" id="UP000650224"/>
    </source>
</evidence>
<feature type="transmembrane region" description="Helical" evidence="1">
    <location>
        <begin position="459"/>
        <end position="480"/>
    </location>
</feature>
<organism evidence="2 3">
    <name type="scientific">Corynebacterium gallinarum</name>
    <dbReference type="NCBI Taxonomy" id="2762214"/>
    <lineage>
        <taxon>Bacteria</taxon>
        <taxon>Bacillati</taxon>
        <taxon>Actinomycetota</taxon>
        <taxon>Actinomycetes</taxon>
        <taxon>Mycobacteriales</taxon>
        <taxon>Corynebacteriaceae</taxon>
        <taxon>Corynebacterium</taxon>
    </lineage>
</organism>
<feature type="transmembrane region" description="Helical" evidence="1">
    <location>
        <begin position="492"/>
        <end position="512"/>
    </location>
</feature>
<feature type="transmembrane region" description="Helical" evidence="1">
    <location>
        <begin position="197"/>
        <end position="214"/>
    </location>
</feature>
<evidence type="ECO:0000256" key="1">
    <source>
        <dbReference type="SAM" id="Phobius"/>
    </source>
</evidence>
<comment type="caution">
    <text evidence="2">The sequence shown here is derived from an EMBL/GenBank/DDBJ whole genome shotgun (WGS) entry which is preliminary data.</text>
</comment>
<sequence>MTTEEKIMRGVAIGGAAITIAGIILLVSVAIQRGWLGPLGRVLGAYLVGALLFGAAAWLRKRGTRVEGIIALMVTAQIAFVATTSALIFVLEWWPPGLGSLVVLLGNAVFLVVAATWAGLGRRLGLGSGGDREVGLSDDKKDDKARAEARSVLLAVAIVTALVAWMFSASFDAWWPIAGIIVALLASYTVADNRIRLAMAIMATILQFMLISSADALMLPAASVGIITPVLLVVLTLWDPVKPREGDSSEIALAEYWRSFETDPVAAWVGVVLPVPIVACLSVPLIRLDAVWFTLLPAVLIAAIGVFAVLSDRPTQTDGLYASTTPVEYQRIARLIAVMGLALVATVLVGIRYNGPPMEPGQFLDGSLPVVVYLIAGSALFIWLRQLPRDRNLGVVPWVAWLLGAVAITGVLFRHVIVLAPVWLTDTSALIQAVLILGFIAATILARESFYHRPLWLQLLVGATMLYLSATAIVTLTTYLGNLIGGNTGMHLGFLIGHATVSILWMALAAVLMLHRSLLTEPGALWTGVGLAVAGTVKLVFFDLVALSGVPRAIAFLLSGLALLAIASLRGRRTGATTRDDATPTPAETTTG</sequence>
<protein>
    <submittedName>
        <fullName evidence="2">DUF2339 domain-containing protein</fullName>
    </submittedName>
</protein>
<name>A0A8I0HLD9_9CORY</name>
<feature type="transmembrane region" description="Helical" evidence="1">
    <location>
        <begin position="220"/>
        <end position="238"/>
    </location>
</feature>
<accession>A0A8I0HLD9</accession>
<feature type="transmembrane region" description="Helical" evidence="1">
    <location>
        <begin position="429"/>
        <end position="447"/>
    </location>
</feature>
<feature type="transmembrane region" description="Helical" evidence="1">
    <location>
        <begin position="292"/>
        <end position="311"/>
    </location>
</feature>
<feature type="transmembrane region" description="Helical" evidence="1">
    <location>
        <begin position="71"/>
        <end position="91"/>
    </location>
</feature>